<sequence length="41" mass="4689">MRAFQRRRAQRLRNHMGGGKTGDSLPPPICALRPRSPRCSR</sequence>
<comment type="caution">
    <text evidence="2">The sequence shown here is derived from an EMBL/GenBank/DDBJ whole genome shotgun (WGS) entry which is preliminary data.</text>
</comment>
<name>U1QGK3_9ACTO</name>
<feature type="compositionally biased region" description="Basic residues" evidence="1">
    <location>
        <begin position="1"/>
        <end position="14"/>
    </location>
</feature>
<evidence type="ECO:0000313" key="2">
    <source>
        <dbReference type="EMBL" id="ERH21366.1"/>
    </source>
</evidence>
<evidence type="ECO:0000313" key="3">
    <source>
        <dbReference type="Proteomes" id="UP000016498"/>
    </source>
</evidence>
<dbReference type="HOGENOM" id="CLU_3264489_0_0_11"/>
<proteinExistence type="predicted"/>
<dbReference type="Proteomes" id="UP000016498">
    <property type="component" value="Unassembled WGS sequence"/>
</dbReference>
<gene>
    <name evidence="2" type="ORF">HMPREF1549_00749</name>
</gene>
<dbReference type="AlphaFoldDB" id="U1QGK3"/>
<dbReference type="EMBL" id="AWSD01000070">
    <property type="protein sequence ID" value="ERH21366.1"/>
    <property type="molecule type" value="Genomic_DNA"/>
</dbReference>
<protein>
    <submittedName>
        <fullName evidence="2">Uncharacterized protein</fullName>
    </submittedName>
</protein>
<accession>U1QGK3</accession>
<feature type="region of interest" description="Disordered" evidence="1">
    <location>
        <begin position="1"/>
        <end position="41"/>
    </location>
</feature>
<reference evidence="2 3" key="1">
    <citation type="submission" date="2013-06" db="EMBL/GenBank/DDBJ databases">
        <authorList>
            <person name="Weinstock G."/>
            <person name="Sodergren E."/>
            <person name="Lobos E.A."/>
            <person name="Fulton L."/>
            <person name="Fulton R."/>
            <person name="Courtney L."/>
            <person name="Fronick C."/>
            <person name="O'Laughlin M."/>
            <person name="Godfrey J."/>
            <person name="Wilson R.M."/>
            <person name="Miner T."/>
            <person name="Farmer C."/>
            <person name="Delehaunty K."/>
            <person name="Cordes M."/>
            <person name="Minx P."/>
            <person name="Tomlinson C."/>
            <person name="Chen J."/>
            <person name="Wollam A."/>
            <person name="Pepin K.H."/>
            <person name="Bhonagiri V."/>
            <person name="Zhang X."/>
            <person name="Warren W."/>
            <person name="Mitreva M."/>
            <person name="Mardis E.R."/>
            <person name="Wilson R.K."/>
        </authorList>
    </citation>
    <scope>NUCLEOTIDE SEQUENCE [LARGE SCALE GENOMIC DNA]</scope>
    <source>
        <strain evidence="2 3">F0510</strain>
    </source>
</reference>
<evidence type="ECO:0000256" key="1">
    <source>
        <dbReference type="SAM" id="MobiDB-lite"/>
    </source>
</evidence>
<organism evidence="2 3">
    <name type="scientific">Actinomyces johnsonii F0510</name>
    <dbReference type="NCBI Taxonomy" id="1227262"/>
    <lineage>
        <taxon>Bacteria</taxon>
        <taxon>Bacillati</taxon>
        <taxon>Actinomycetota</taxon>
        <taxon>Actinomycetes</taxon>
        <taxon>Actinomycetales</taxon>
        <taxon>Actinomycetaceae</taxon>
        <taxon>Actinomyces</taxon>
    </lineage>
</organism>